<evidence type="ECO:0000256" key="2">
    <source>
        <dbReference type="SAM" id="MobiDB-lite"/>
    </source>
</evidence>
<feature type="domain" description="Type VI secretion system component TssM1 N-terminal" evidence="6">
    <location>
        <begin position="204"/>
        <end position="457"/>
    </location>
</feature>
<evidence type="ECO:0000256" key="3">
    <source>
        <dbReference type="SAM" id="Phobius"/>
    </source>
</evidence>
<dbReference type="InterPro" id="IPR025743">
    <property type="entry name" value="TssM1_N"/>
</dbReference>
<feature type="region of interest" description="Disordered" evidence="2">
    <location>
        <begin position="810"/>
        <end position="829"/>
    </location>
</feature>
<dbReference type="InterPro" id="IPR010623">
    <property type="entry name" value="IcmF_C"/>
</dbReference>
<keyword evidence="3" id="KW-1133">Transmembrane helix</keyword>
<dbReference type="InterPro" id="IPR009612">
    <property type="entry name" value="IcmF-rel"/>
</dbReference>
<dbReference type="Proteomes" id="UP001301152">
    <property type="component" value="Unassembled WGS sequence"/>
</dbReference>
<keyword evidence="3" id="KW-0472">Membrane</keyword>
<dbReference type="Pfam" id="PF14331">
    <property type="entry name" value="IcmF-related_N"/>
    <property type="match status" value="1"/>
</dbReference>
<evidence type="ECO:0000313" key="8">
    <source>
        <dbReference type="Proteomes" id="UP001301152"/>
    </source>
</evidence>
<protein>
    <submittedName>
        <fullName evidence="7">Type VI secretion system membrane subunit TssM</fullName>
    </submittedName>
</protein>
<sequence>MSLISDGNIPPFLSAIAGRWSMSFMGAAMAGALIWFLGELVPGLRTPAARIICVIIVLIIWAGVNSLLSWRARHKDKTLMAGATEGDNSDDAMAAQAEAQEEARNLRERLQKSLQILKKTRKGRGYLYEQPWFVLIGPPGSGKTTLLTQSGLRFPLAQPDGIGGLAPGAVAGIGGTRLCDWWFADEAVLIDTAGRFTTQDSNKTVDRSGWLNFLGLLKRTRSRQPLNGVIVMISLADVVTVSQSERLFHARMIRDRIRELTERLGVRIPVYAIFTKADRIAGFTEFFDDLDRDYRRQVWGMTFQLQHGIEDFTNEFHLLTNRLNDRLFERLQQERIPARRAIIASFPLQMETLNDALNEFLNAAFGSTRLDPAPFIRGIYFTSSAQEGTPVDRLSSMLARSFGIDQRRMPALRSDTKRAYFVERLLSEVILGEARLVSSSPTRQRRRLMLRRSGFAAVALVTVLSCIFLWQRNIENRQIIAHNEDAINIYRSKLENLHLDPVADDNLPAVLPALNAARALPDARTLASRHRVWPGMAFNEDADIGMTNHLIYQAALQRLLLPRLMWRLENQIQEHFSQPAFLYEATRIYLMLSNQGSLEPEMIRDWMLLDWESRFPGPSAKIQRDQLMEHLNALLETPLPSLQVNGGMVKQARAAFSRVSPAERVYGRIRASAMSVPDWSPETVLGHGQKQFTRLSGRPMTDTIPGFYTSAGFRQILLPALPSAAQDVASESWVLGSSDHSLNGTTPASLENGVLDLYTADYIRHWDDMLNDLALVPFSGHSDLVQRLYVLSSPQSPMRDFLVAITHELTPATDAQNEQRGEDKQKADPEKSRLGAFFNRSKGSNPAAPVPGTEIDLHFAPLVIFTGRTGQAPPINGVMQILNQFEGAIAQLPNADNPAQLLQSTQNPVQSIQAESLRQPQPVSRWLNQIATAGDSTMAGDAKRTAAAAYSSAQGPAQLCMAVVKNHYPFDPNAEQDAPLDQFIRLFTPGGVLDTYFTTQLAAYVDTKGPVWRAHNLGNTPPPVSAAALAQFQQAARIRSLLFPGNMAVPAIHLHITPLAADPLSKIVNFRFGSLNVVWKAGVNGTLGQALGASMTWPGDNISNIALDFVPEAAFPRRQQGSWAFFHLLDSGVITPTGKPDHLDITFRSGDRSVTYDLETSTPEQVFDHTLFSHFHCPILQ</sequence>
<dbReference type="EMBL" id="JAPIUZ010000001">
    <property type="protein sequence ID" value="MCX2563224.1"/>
    <property type="molecule type" value="Genomic_DNA"/>
</dbReference>
<proteinExistence type="predicted"/>
<feature type="compositionally biased region" description="Basic and acidic residues" evidence="2">
    <location>
        <begin position="817"/>
        <end position="829"/>
    </location>
</feature>
<evidence type="ECO:0000313" key="7">
    <source>
        <dbReference type="EMBL" id="MCX2563224.1"/>
    </source>
</evidence>
<reference evidence="7 8" key="1">
    <citation type="submission" date="2022-11" db="EMBL/GenBank/DDBJ databases">
        <title>Genome sequencing of Acetobacter type strain.</title>
        <authorList>
            <person name="Heo J."/>
            <person name="Lee D."/>
            <person name="Han B.-H."/>
            <person name="Hong S.-B."/>
            <person name="Kwon S.-W."/>
        </authorList>
    </citation>
    <scope>NUCLEOTIDE SEQUENCE [LARGE SCALE GENOMIC DNA]</scope>
    <source>
        <strain evidence="7 8">KACC 21253</strain>
    </source>
</reference>
<evidence type="ECO:0000259" key="4">
    <source>
        <dbReference type="Pfam" id="PF06744"/>
    </source>
</evidence>
<comment type="caution">
    <text evidence="7">The sequence shown here is derived from an EMBL/GenBank/DDBJ whole genome shotgun (WGS) entry which is preliminary data.</text>
</comment>
<keyword evidence="1" id="KW-0175">Coiled coil</keyword>
<dbReference type="InterPro" id="IPR053156">
    <property type="entry name" value="T6SS_TssM-like"/>
</dbReference>
<organism evidence="7 8">
    <name type="scientific">Acetobacter thailandicus</name>
    <dbReference type="NCBI Taxonomy" id="1502842"/>
    <lineage>
        <taxon>Bacteria</taxon>
        <taxon>Pseudomonadati</taxon>
        <taxon>Pseudomonadota</taxon>
        <taxon>Alphaproteobacteria</taxon>
        <taxon>Acetobacterales</taxon>
        <taxon>Acetobacteraceae</taxon>
        <taxon>Acetobacter</taxon>
    </lineage>
</organism>
<gene>
    <name evidence="7" type="primary">tssM</name>
    <name evidence="7" type="ORF">OQ497_04500</name>
</gene>
<keyword evidence="8" id="KW-1185">Reference proteome</keyword>
<feature type="domain" description="Type VI secretion system IcmF C-terminal" evidence="4">
    <location>
        <begin position="1093"/>
        <end position="1161"/>
    </location>
</feature>
<dbReference type="InterPro" id="IPR017731">
    <property type="entry name" value="TssM1-like"/>
</dbReference>
<feature type="coiled-coil region" evidence="1">
    <location>
        <begin position="89"/>
        <end position="120"/>
    </location>
</feature>
<dbReference type="InterPro" id="IPR027417">
    <property type="entry name" value="P-loop_NTPase"/>
</dbReference>
<dbReference type="NCBIfam" id="TIGR03348">
    <property type="entry name" value="VI_IcmF"/>
    <property type="match status" value="1"/>
</dbReference>
<accession>A0ABT3QD78</accession>
<keyword evidence="3" id="KW-0812">Transmembrane</keyword>
<evidence type="ECO:0000259" key="5">
    <source>
        <dbReference type="Pfam" id="PF06761"/>
    </source>
</evidence>
<feature type="transmembrane region" description="Helical" evidence="3">
    <location>
        <begin position="48"/>
        <end position="70"/>
    </location>
</feature>
<evidence type="ECO:0000256" key="1">
    <source>
        <dbReference type="SAM" id="Coils"/>
    </source>
</evidence>
<name>A0ABT3QD78_9PROT</name>
<dbReference type="SUPFAM" id="SSF52540">
    <property type="entry name" value="P-loop containing nucleoside triphosphate hydrolases"/>
    <property type="match status" value="1"/>
</dbReference>
<dbReference type="RefSeq" id="WP_173559000.1">
    <property type="nucleotide sequence ID" value="NZ_JAPIUZ010000001.1"/>
</dbReference>
<dbReference type="Pfam" id="PF06761">
    <property type="entry name" value="IcmF-related"/>
    <property type="match status" value="1"/>
</dbReference>
<feature type="domain" description="IcmF-related" evidence="5">
    <location>
        <begin position="511"/>
        <end position="808"/>
    </location>
</feature>
<dbReference type="PANTHER" id="PTHR36153:SF1">
    <property type="entry name" value="TYPE VI SECRETION SYSTEM COMPONENT TSSM1"/>
    <property type="match status" value="1"/>
</dbReference>
<feature type="transmembrane region" description="Helical" evidence="3">
    <location>
        <begin position="12"/>
        <end position="36"/>
    </location>
</feature>
<feature type="transmembrane region" description="Helical" evidence="3">
    <location>
        <begin position="453"/>
        <end position="470"/>
    </location>
</feature>
<evidence type="ECO:0000259" key="6">
    <source>
        <dbReference type="Pfam" id="PF14331"/>
    </source>
</evidence>
<dbReference type="Pfam" id="PF06744">
    <property type="entry name" value="IcmF_C"/>
    <property type="match status" value="1"/>
</dbReference>
<dbReference type="PANTHER" id="PTHR36153">
    <property type="entry name" value="INNER MEMBRANE PROTEIN-RELATED"/>
    <property type="match status" value="1"/>
</dbReference>